<dbReference type="PATRIC" id="fig|476652.3.peg.1884"/>
<dbReference type="EMBL" id="LDZY01000005">
    <property type="protein sequence ID" value="KLU66423.1"/>
    <property type="molecule type" value="Genomic_DNA"/>
</dbReference>
<keyword evidence="1" id="KW-1133">Transmembrane helix</keyword>
<keyword evidence="1" id="KW-0812">Transmembrane</keyword>
<organism evidence="2 3">
    <name type="scientific">Desulfosporosinus acididurans</name>
    <dbReference type="NCBI Taxonomy" id="476652"/>
    <lineage>
        <taxon>Bacteria</taxon>
        <taxon>Bacillati</taxon>
        <taxon>Bacillota</taxon>
        <taxon>Clostridia</taxon>
        <taxon>Eubacteriales</taxon>
        <taxon>Desulfitobacteriaceae</taxon>
        <taxon>Desulfosporosinus</taxon>
    </lineage>
</organism>
<dbReference type="InterPro" id="IPR019277">
    <property type="entry name" value="DUF2304"/>
</dbReference>
<protein>
    <recommendedName>
        <fullName evidence="4">DUF2304 domain-containing protein</fullName>
    </recommendedName>
</protein>
<evidence type="ECO:0008006" key="4">
    <source>
        <dbReference type="Google" id="ProtNLM"/>
    </source>
</evidence>
<dbReference type="AlphaFoldDB" id="A0A0J1FTW1"/>
<proteinExistence type="predicted"/>
<accession>A0A0J1FTW1</accession>
<feature type="transmembrane region" description="Helical" evidence="1">
    <location>
        <begin position="66"/>
        <end position="86"/>
    </location>
</feature>
<dbReference type="Pfam" id="PF10066">
    <property type="entry name" value="DUF2304"/>
    <property type="match status" value="1"/>
</dbReference>
<dbReference type="Proteomes" id="UP000036356">
    <property type="component" value="Unassembled WGS sequence"/>
</dbReference>
<feature type="transmembrane region" description="Helical" evidence="1">
    <location>
        <begin position="28"/>
        <end position="46"/>
    </location>
</feature>
<name>A0A0J1FTW1_9FIRM</name>
<dbReference type="STRING" id="476652.DEAC_c18220"/>
<evidence type="ECO:0000256" key="1">
    <source>
        <dbReference type="SAM" id="Phobius"/>
    </source>
</evidence>
<comment type="caution">
    <text evidence="2">The sequence shown here is derived from an EMBL/GenBank/DDBJ whole genome shotgun (WGS) entry which is preliminary data.</text>
</comment>
<reference evidence="2 3" key="1">
    <citation type="submission" date="2015-06" db="EMBL/GenBank/DDBJ databases">
        <title>Draft genome of the moderately acidophilic sulfate reducer Candidatus Desulfosporosinus acididurans strain M1.</title>
        <authorList>
            <person name="Poehlein A."/>
            <person name="Petzsch P."/>
            <person name="Johnson B.D."/>
            <person name="Schloemann M."/>
            <person name="Daniel R."/>
            <person name="Muehling M."/>
        </authorList>
    </citation>
    <scope>NUCLEOTIDE SEQUENCE [LARGE SCALE GENOMIC DNA]</scope>
    <source>
        <strain evidence="2 3">M1</strain>
    </source>
</reference>
<evidence type="ECO:0000313" key="3">
    <source>
        <dbReference type="Proteomes" id="UP000036356"/>
    </source>
</evidence>
<keyword evidence="1" id="KW-0472">Membrane</keyword>
<keyword evidence="3" id="KW-1185">Reference proteome</keyword>
<gene>
    <name evidence="2" type="ORF">DEAC_c18220</name>
</gene>
<evidence type="ECO:0000313" key="2">
    <source>
        <dbReference type="EMBL" id="KLU66423.1"/>
    </source>
</evidence>
<dbReference type="RefSeq" id="WP_047809677.1">
    <property type="nucleotide sequence ID" value="NZ_LDZY01000005.1"/>
</dbReference>
<sequence>MIYNFSLSFGIIFAFVTILAVRKHKLHFFYAFLWLILVAIIIFIPLTVKFWDRFAHIMGIDYGPSFIFLCAILFLIIYIYYLTITITKITDRTTRLTQEIGLLKLYIKEDKTYLDQ</sequence>
<feature type="transmembrane region" description="Helical" evidence="1">
    <location>
        <begin position="6"/>
        <end position="21"/>
    </location>
</feature>